<protein>
    <recommendedName>
        <fullName evidence="7">PucR C-terminal helix-turn-helix domain-containing protein</fullName>
    </recommendedName>
</protein>
<proteinExistence type="inferred from homology"/>
<evidence type="ECO:0000259" key="2">
    <source>
        <dbReference type="Pfam" id="PF13556"/>
    </source>
</evidence>
<dbReference type="Proteomes" id="UP000018781">
    <property type="component" value="Chromosome"/>
</dbReference>
<sequence length="317" mass="34341">MARRRARQGIALDVVIRAYHVGDRELWRNLSGAPGEAQALLPELASLMLESLQAVTSTLALAHGSETRARDRVQMAVSQRLIDLLNARTLDAEAHRLAAYLGFDVDQTFVGLAYTTVRPDSQNTAEPDLHFLNGPIIVHGGVGSVRVLLAQTDDQSIGQIVDALTTAAFRVGVGSNHNGVLGASRSLRQAQLALSATSHHSPVSRFREDWVTNCVMSRADLLDQEILRIAEIAGAHPSLRDTVVAFAESDMSITGCARTNHLHANTVVYRLSRWHDLTGLDPRTFPGLMQSVVACALTDVLSNSSGVEGNTIDSRWL</sequence>
<dbReference type="EMBL" id="CP006996">
    <property type="protein sequence ID" value="AHD23974.1"/>
    <property type="molecule type" value="Genomic_DNA"/>
</dbReference>
<dbReference type="InterPro" id="IPR025751">
    <property type="entry name" value="RsbRD_N_dom"/>
</dbReference>
<dbReference type="AlphaFoldDB" id="V9XPH0"/>
<feature type="domain" description="PucR C-terminal helix-turn-helix" evidence="2">
    <location>
        <begin position="239"/>
        <end position="296"/>
    </location>
</feature>
<name>V9XPH0_9NOCA</name>
<comment type="similarity">
    <text evidence="1">Belongs to the CdaR family.</text>
</comment>
<dbReference type="Gene3D" id="1.10.10.2840">
    <property type="entry name" value="PucR C-terminal helix-turn-helix domain"/>
    <property type="match status" value="1"/>
</dbReference>
<dbReference type="InterPro" id="IPR025736">
    <property type="entry name" value="PucR_C-HTH_dom"/>
</dbReference>
<evidence type="ECO:0008006" key="7">
    <source>
        <dbReference type="Google" id="ProtNLM"/>
    </source>
</evidence>
<dbReference type="Pfam" id="PF14361">
    <property type="entry name" value="RsbRD_N"/>
    <property type="match status" value="1"/>
</dbReference>
<organism evidence="5 6">
    <name type="scientific">Rhodococcus pyridinivorans SB3094</name>
    <dbReference type="NCBI Taxonomy" id="1435356"/>
    <lineage>
        <taxon>Bacteria</taxon>
        <taxon>Bacillati</taxon>
        <taxon>Actinomycetota</taxon>
        <taxon>Actinomycetes</taxon>
        <taxon>Mycobacteriales</taxon>
        <taxon>Nocardiaceae</taxon>
        <taxon>Rhodococcus</taxon>
    </lineage>
</organism>
<evidence type="ECO:0000313" key="6">
    <source>
        <dbReference type="Proteomes" id="UP000018781"/>
    </source>
</evidence>
<dbReference type="Pfam" id="PF13556">
    <property type="entry name" value="HTH_30"/>
    <property type="match status" value="1"/>
</dbReference>
<evidence type="ECO:0000259" key="3">
    <source>
        <dbReference type="Pfam" id="PF14361"/>
    </source>
</evidence>
<evidence type="ECO:0000256" key="1">
    <source>
        <dbReference type="ARBA" id="ARBA00006754"/>
    </source>
</evidence>
<feature type="domain" description="RsbT co-antagonist protein RsbRD N-terminal" evidence="3">
    <location>
        <begin position="1"/>
        <end position="74"/>
    </location>
</feature>
<dbReference type="InterPro" id="IPR042070">
    <property type="entry name" value="PucR_C-HTH_sf"/>
</dbReference>
<dbReference type="PANTHER" id="PTHR33744:SF15">
    <property type="entry name" value="CARBOHYDRATE DIACID REGULATOR"/>
    <property type="match status" value="1"/>
</dbReference>
<dbReference type="InterPro" id="IPR041522">
    <property type="entry name" value="CdaR_GGDEF"/>
</dbReference>
<accession>V9XPH0</accession>
<dbReference type="HOGENOM" id="CLU_057074_0_0_11"/>
<dbReference type="KEGG" id="rpy:Y013_23895"/>
<evidence type="ECO:0000313" key="5">
    <source>
        <dbReference type="EMBL" id="AHD23974.1"/>
    </source>
</evidence>
<dbReference type="InterPro" id="IPR051448">
    <property type="entry name" value="CdaR-like_regulators"/>
</dbReference>
<evidence type="ECO:0000259" key="4">
    <source>
        <dbReference type="Pfam" id="PF17853"/>
    </source>
</evidence>
<feature type="domain" description="CdaR GGDEF-like" evidence="4">
    <location>
        <begin position="91"/>
        <end position="195"/>
    </location>
</feature>
<gene>
    <name evidence="5" type="ORF">Y013_23895</name>
</gene>
<dbReference type="Pfam" id="PF17853">
    <property type="entry name" value="GGDEF_2"/>
    <property type="match status" value="1"/>
</dbReference>
<dbReference type="eggNOG" id="COG3835">
    <property type="taxonomic scope" value="Bacteria"/>
</dbReference>
<reference evidence="5 6" key="1">
    <citation type="journal article" date="2014" name="Genome Announc.">
        <title>Complete Genome of Rhodococcus pyridinivorans SB3094, a Methyl-Ethyl-Ketone-Degrading Bacterium Used for Bioaugmentation.</title>
        <authorList>
            <person name="Dueholm M.S."/>
            <person name="Albertsen M."/>
            <person name="D'Imperio S."/>
            <person name="Tale V.P."/>
            <person name="Lewis D."/>
            <person name="Nielsen P.H."/>
            <person name="Nielsen J.L."/>
        </authorList>
    </citation>
    <scope>NUCLEOTIDE SEQUENCE [LARGE SCALE GENOMIC DNA]</scope>
    <source>
        <strain evidence="5 6">SB3094</strain>
    </source>
</reference>
<dbReference type="PANTHER" id="PTHR33744">
    <property type="entry name" value="CARBOHYDRATE DIACID REGULATOR"/>
    <property type="match status" value="1"/>
</dbReference>